<evidence type="ECO:0000313" key="2">
    <source>
        <dbReference type="EMBL" id="QDV49599.1"/>
    </source>
</evidence>
<evidence type="ECO:0000313" key="3">
    <source>
        <dbReference type="Proteomes" id="UP000318313"/>
    </source>
</evidence>
<dbReference type="SMART" id="SM00530">
    <property type="entry name" value="HTH_XRE"/>
    <property type="match status" value="1"/>
</dbReference>
<protein>
    <submittedName>
        <fullName evidence="2">Helix-turn-helix protein</fullName>
    </submittedName>
</protein>
<dbReference type="GO" id="GO:0003677">
    <property type="term" value="F:DNA binding"/>
    <property type="evidence" value="ECO:0007669"/>
    <property type="project" value="InterPro"/>
</dbReference>
<dbReference type="KEGG" id="gfm:Enr17x_16190"/>
<organism evidence="2 3">
    <name type="scientific">Gimesia fumaroli</name>
    <dbReference type="NCBI Taxonomy" id="2527976"/>
    <lineage>
        <taxon>Bacteria</taxon>
        <taxon>Pseudomonadati</taxon>
        <taxon>Planctomycetota</taxon>
        <taxon>Planctomycetia</taxon>
        <taxon>Planctomycetales</taxon>
        <taxon>Planctomycetaceae</taxon>
        <taxon>Gimesia</taxon>
    </lineage>
</organism>
<proteinExistence type="predicted"/>
<dbReference type="CDD" id="cd00093">
    <property type="entry name" value="HTH_XRE"/>
    <property type="match status" value="1"/>
</dbReference>
<name>A0A518I966_9PLAN</name>
<gene>
    <name evidence="2" type="ORF">Enr17x_16190</name>
</gene>
<dbReference type="SUPFAM" id="SSF47413">
    <property type="entry name" value="lambda repressor-like DNA-binding domains"/>
    <property type="match status" value="1"/>
</dbReference>
<dbReference type="EMBL" id="CP037452">
    <property type="protein sequence ID" value="QDV49599.1"/>
    <property type="molecule type" value="Genomic_DNA"/>
</dbReference>
<feature type="domain" description="HTH cro/C1-type" evidence="1">
    <location>
        <begin position="9"/>
        <end position="62"/>
    </location>
</feature>
<dbReference type="Pfam" id="PF01381">
    <property type="entry name" value="HTH_3"/>
    <property type="match status" value="1"/>
</dbReference>
<keyword evidence="3" id="KW-1185">Reference proteome</keyword>
<accession>A0A518I966</accession>
<dbReference type="InterPro" id="IPR001387">
    <property type="entry name" value="Cro/C1-type_HTH"/>
</dbReference>
<reference evidence="2 3" key="1">
    <citation type="submission" date="2019-03" db="EMBL/GenBank/DDBJ databases">
        <title>Deep-cultivation of Planctomycetes and their phenomic and genomic characterization uncovers novel biology.</title>
        <authorList>
            <person name="Wiegand S."/>
            <person name="Jogler M."/>
            <person name="Boedeker C."/>
            <person name="Pinto D."/>
            <person name="Vollmers J."/>
            <person name="Rivas-Marin E."/>
            <person name="Kohn T."/>
            <person name="Peeters S.H."/>
            <person name="Heuer A."/>
            <person name="Rast P."/>
            <person name="Oberbeckmann S."/>
            <person name="Bunk B."/>
            <person name="Jeske O."/>
            <person name="Meyerdierks A."/>
            <person name="Storesund J.E."/>
            <person name="Kallscheuer N."/>
            <person name="Luecker S."/>
            <person name="Lage O.M."/>
            <person name="Pohl T."/>
            <person name="Merkel B.J."/>
            <person name="Hornburger P."/>
            <person name="Mueller R.-W."/>
            <person name="Bruemmer F."/>
            <person name="Labrenz M."/>
            <person name="Spormann A.M."/>
            <person name="Op den Camp H."/>
            <person name="Overmann J."/>
            <person name="Amann R."/>
            <person name="Jetten M.S.M."/>
            <person name="Mascher T."/>
            <person name="Medema M.H."/>
            <person name="Devos D.P."/>
            <person name="Kaster A.-K."/>
            <person name="Ovreas L."/>
            <person name="Rohde M."/>
            <person name="Galperin M.Y."/>
            <person name="Jogler C."/>
        </authorList>
    </citation>
    <scope>NUCLEOTIDE SEQUENCE [LARGE SCALE GENOMIC DNA]</scope>
    <source>
        <strain evidence="2 3">Enr17</strain>
    </source>
</reference>
<dbReference type="AlphaFoldDB" id="A0A518I966"/>
<dbReference type="PROSITE" id="PS50943">
    <property type="entry name" value="HTH_CROC1"/>
    <property type="match status" value="1"/>
</dbReference>
<dbReference type="Gene3D" id="1.10.260.40">
    <property type="entry name" value="lambda repressor-like DNA-binding domains"/>
    <property type="match status" value="1"/>
</dbReference>
<evidence type="ECO:0000259" key="1">
    <source>
        <dbReference type="PROSITE" id="PS50943"/>
    </source>
</evidence>
<dbReference type="InterPro" id="IPR010982">
    <property type="entry name" value="Lambda_DNA-bd_dom_sf"/>
</dbReference>
<sequence>MQDEVRKAVRDLRKRFGFKQYEFAAALGVSNVHLCNVERGYTKPSLDLLAKMREEFNGIDVYVYAWCQSGDVAKLPSGVQKAAKLLTEGWQKRIDQILEDVA</sequence>
<dbReference type="Proteomes" id="UP000318313">
    <property type="component" value="Chromosome"/>
</dbReference>